<keyword evidence="3" id="KW-1185">Reference proteome</keyword>
<comment type="caution">
    <text evidence="2">The sequence shown here is derived from an EMBL/GenBank/DDBJ whole genome shotgun (WGS) entry which is preliminary data.</text>
</comment>
<proteinExistence type="predicted"/>
<feature type="region of interest" description="Disordered" evidence="1">
    <location>
        <begin position="31"/>
        <end position="67"/>
    </location>
</feature>
<evidence type="ECO:0000256" key="1">
    <source>
        <dbReference type="SAM" id="MobiDB-lite"/>
    </source>
</evidence>
<evidence type="ECO:0000313" key="2">
    <source>
        <dbReference type="EMBL" id="KAF9505043.1"/>
    </source>
</evidence>
<evidence type="ECO:0000313" key="3">
    <source>
        <dbReference type="Proteomes" id="UP000886523"/>
    </source>
</evidence>
<dbReference type="AlphaFoldDB" id="A0A9P6DNC6"/>
<gene>
    <name evidence="2" type="ORF">BS47DRAFT_580536</name>
</gene>
<dbReference type="EMBL" id="MU129177">
    <property type="protein sequence ID" value="KAF9505043.1"/>
    <property type="molecule type" value="Genomic_DNA"/>
</dbReference>
<organism evidence="2 3">
    <name type="scientific">Hydnum rufescens UP504</name>
    <dbReference type="NCBI Taxonomy" id="1448309"/>
    <lineage>
        <taxon>Eukaryota</taxon>
        <taxon>Fungi</taxon>
        <taxon>Dikarya</taxon>
        <taxon>Basidiomycota</taxon>
        <taxon>Agaricomycotina</taxon>
        <taxon>Agaricomycetes</taxon>
        <taxon>Cantharellales</taxon>
        <taxon>Hydnaceae</taxon>
        <taxon>Hydnum</taxon>
    </lineage>
</organism>
<dbReference type="Proteomes" id="UP000886523">
    <property type="component" value="Unassembled WGS sequence"/>
</dbReference>
<name>A0A9P6DNC6_9AGAM</name>
<reference evidence="2" key="1">
    <citation type="journal article" date="2020" name="Nat. Commun.">
        <title>Large-scale genome sequencing of mycorrhizal fungi provides insights into the early evolution of symbiotic traits.</title>
        <authorList>
            <person name="Miyauchi S."/>
            <person name="Kiss E."/>
            <person name="Kuo A."/>
            <person name="Drula E."/>
            <person name="Kohler A."/>
            <person name="Sanchez-Garcia M."/>
            <person name="Morin E."/>
            <person name="Andreopoulos B."/>
            <person name="Barry K.W."/>
            <person name="Bonito G."/>
            <person name="Buee M."/>
            <person name="Carver A."/>
            <person name="Chen C."/>
            <person name="Cichocki N."/>
            <person name="Clum A."/>
            <person name="Culley D."/>
            <person name="Crous P.W."/>
            <person name="Fauchery L."/>
            <person name="Girlanda M."/>
            <person name="Hayes R.D."/>
            <person name="Keri Z."/>
            <person name="LaButti K."/>
            <person name="Lipzen A."/>
            <person name="Lombard V."/>
            <person name="Magnuson J."/>
            <person name="Maillard F."/>
            <person name="Murat C."/>
            <person name="Nolan M."/>
            <person name="Ohm R.A."/>
            <person name="Pangilinan J."/>
            <person name="Pereira M.F."/>
            <person name="Perotto S."/>
            <person name="Peter M."/>
            <person name="Pfister S."/>
            <person name="Riley R."/>
            <person name="Sitrit Y."/>
            <person name="Stielow J.B."/>
            <person name="Szollosi G."/>
            <person name="Zifcakova L."/>
            <person name="Stursova M."/>
            <person name="Spatafora J.W."/>
            <person name="Tedersoo L."/>
            <person name="Vaario L.M."/>
            <person name="Yamada A."/>
            <person name="Yan M."/>
            <person name="Wang P."/>
            <person name="Xu J."/>
            <person name="Bruns T."/>
            <person name="Baldrian P."/>
            <person name="Vilgalys R."/>
            <person name="Dunand C."/>
            <person name="Henrissat B."/>
            <person name="Grigoriev I.V."/>
            <person name="Hibbett D."/>
            <person name="Nagy L.G."/>
            <person name="Martin F.M."/>
        </authorList>
    </citation>
    <scope>NUCLEOTIDE SEQUENCE</scope>
    <source>
        <strain evidence="2">UP504</strain>
    </source>
</reference>
<accession>A0A9P6DNC6</accession>
<sequence length="101" mass="11496">MHTGVPCCPQLSTPPGSWCYRHGHRARYPMVSRADSYPPEMPRMRPVRSRKHGIESENDGTSIRHGHRSLTRPVVPLGSFALWGVLRRCDSSWKPLLFLSC</sequence>
<protein>
    <submittedName>
        <fullName evidence="2">Uncharacterized protein</fullName>
    </submittedName>
</protein>